<dbReference type="PANTHER" id="PTHR47506:SF1">
    <property type="entry name" value="HTH-TYPE TRANSCRIPTIONAL REGULATOR YJDC"/>
    <property type="match status" value="1"/>
</dbReference>
<dbReference type="STRING" id="1765967.BW247_11790"/>
<sequence>MQAARQRCPETTRQNLLDAAHREIYVHGFQGASLERILTDTGLSKGALYHHFTTKQALGLAVIEEVIGARLRREWIEPVARAPQPLRMLRELIEHKQQKATGLSIRLGCDLNNLMQEMSPLDETFRNALAQLIQAWRTALQDALERAQAAGEVRADADCARAALFIVAAVEGCTGVSKNQHDVTDYRACLDGVKEYLISLQA</sequence>
<evidence type="ECO:0000259" key="5">
    <source>
        <dbReference type="PROSITE" id="PS50977"/>
    </source>
</evidence>
<dbReference type="Gene3D" id="1.10.357.10">
    <property type="entry name" value="Tetracycline Repressor, domain 2"/>
    <property type="match status" value="1"/>
</dbReference>
<dbReference type="Pfam" id="PF00440">
    <property type="entry name" value="TetR_N"/>
    <property type="match status" value="1"/>
</dbReference>
<gene>
    <name evidence="6" type="ORF">BW247_11790</name>
</gene>
<evidence type="ECO:0000256" key="1">
    <source>
        <dbReference type="ARBA" id="ARBA00023015"/>
    </source>
</evidence>
<accession>A0A1P8UIM4</accession>
<dbReference type="InterPro" id="IPR023772">
    <property type="entry name" value="DNA-bd_HTH_TetR-type_CS"/>
</dbReference>
<dbReference type="SUPFAM" id="SSF48498">
    <property type="entry name" value="Tetracyclin repressor-like, C-terminal domain"/>
    <property type="match status" value="1"/>
</dbReference>
<dbReference type="InterPro" id="IPR009057">
    <property type="entry name" value="Homeodomain-like_sf"/>
</dbReference>
<evidence type="ECO:0000313" key="6">
    <source>
        <dbReference type="EMBL" id="APZ43686.1"/>
    </source>
</evidence>
<evidence type="ECO:0000313" key="7">
    <source>
        <dbReference type="Proteomes" id="UP000243807"/>
    </source>
</evidence>
<dbReference type="AlphaFoldDB" id="A0A1P8UIM4"/>
<proteinExistence type="predicted"/>
<evidence type="ECO:0000256" key="2">
    <source>
        <dbReference type="ARBA" id="ARBA00023125"/>
    </source>
</evidence>
<dbReference type="Pfam" id="PF16925">
    <property type="entry name" value="TetR_C_13"/>
    <property type="match status" value="1"/>
</dbReference>
<evidence type="ECO:0000256" key="4">
    <source>
        <dbReference type="PROSITE-ProRule" id="PRU00335"/>
    </source>
</evidence>
<dbReference type="SUPFAM" id="SSF46689">
    <property type="entry name" value="Homeodomain-like"/>
    <property type="match status" value="1"/>
</dbReference>
<dbReference type="KEGG" id="afy:BW247_11790"/>
<dbReference type="PROSITE" id="PS01081">
    <property type="entry name" value="HTH_TETR_1"/>
    <property type="match status" value="1"/>
</dbReference>
<keyword evidence="3" id="KW-0804">Transcription</keyword>
<dbReference type="Proteomes" id="UP000243807">
    <property type="component" value="Chromosome"/>
</dbReference>
<dbReference type="PRINTS" id="PR00455">
    <property type="entry name" value="HTHTETR"/>
</dbReference>
<feature type="domain" description="HTH tetR-type" evidence="5">
    <location>
        <begin position="10"/>
        <end position="70"/>
    </location>
</feature>
<dbReference type="PROSITE" id="PS50977">
    <property type="entry name" value="HTH_TETR_2"/>
    <property type="match status" value="1"/>
</dbReference>
<dbReference type="OrthoDB" id="4541465at2"/>
<keyword evidence="1" id="KW-0805">Transcription regulation</keyword>
<dbReference type="InterPro" id="IPR036271">
    <property type="entry name" value="Tet_transcr_reg_TetR-rel_C_sf"/>
</dbReference>
<keyword evidence="2 4" id="KW-0238">DNA-binding</keyword>
<dbReference type="PANTHER" id="PTHR47506">
    <property type="entry name" value="TRANSCRIPTIONAL REGULATORY PROTEIN"/>
    <property type="match status" value="1"/>
</dbReference>
<dbReference type="InterPro" id="IPR011075">
    <property type="entry name" value="TetR_C"/>
</dbReference>
<organism evidence="6 7">
    <name type="scientific">Acidihalobacter ferrooxydans</name>
    <dbReference type="NCBI Taxonomy" id="1765967"/>
    <lineage>
        <taxon>Bacteria</taxon>
        <taxon>Pseudomonadati</taxon>
        <taxon>Pseudomonadota</taxon>
        <taxon>Gammaproteobacteria</taxon>
        <taxon>Chromatiales</taxon>
        <taxon>Ectothiorhodospiraceae</taxon>
        <taxon>Acidihalobacter</taxon>
    </lineage>
</organism>
<name>A0A1P8UIM4_9GAMM</name>
<dbReference type="EMBL" id="CP019434">
    <property type="protein sequence ID" value="APZ43686.1"/>
    <property type="molecule type" value="Genomic_DNA"/>
</dbReference>
<feature type="DNA-binding region" description="H-T-H motif" evidence="4">
    <location>
        <begin position="33"/>
        <end position="52"/>
    </location>
</feature>
<protein>
    <recommendedName>
        <fullName evidence="5">HTH tetR-type domain-containing protein</fullName>
    </recommendedName>
</protein>
<dbReference type="InterPro" id="IPR001647">
    <property type="entry name" value="HTH_TetR"/>
</dbReference>
<dbReference type="GO" id="GO:0003677">
    <property type="term" value="F:DNA binding"/>
    <property type="evidence" value="ECO:0007669"/>
    <property type="project" value="UniProtKB-UniRule"/>
</dbReference>
<reference evidence="6 7" key="1">
    <citation type="submission" date="2017-01" db="EMBL/GenBank/DDBJ databases">
        <title>Draft sequence of Acidihalobacter ferrooxidans strain DSM 14175 (strain V8).</title>
        <authorList>
            <person name="Khaleque H.N."/>
            <person name="Ramsay J.P."/>
            <person name="Murphy R.J.T."/>
            <person name="Kaksonen A.H."/>
            <person name="Boxall N.J."/>
            <person name="Watkin E.L.J."/>
        </authorList>
    </citation>
    <scope>NUCLEOTIDE SEQUENCE [LARGE SCALE GENOMIC DNA]</scope>
    <source>
        <strain evidence="6 7">V8</strain>
    </source>
</reference>
<evidence type="ECO:0000256" key="3">
    <source>
        <dbReference type="ARBA" id="ARBA00023163"/>
    </source>
</evidence>
<keyword evidence="7" id="KW-1185">Reference proteome</keyword>
<dbReference type="RefSeq" id="WP_076837322.1">
    <property type="nucleotide sequence ID" value="NZ_CP019434.1"/>
</dbReference>